<evidence type="ECO:0000313" key="1">
    <source>
        <dbReference type="EMBL" id="GAG90236.1"/>
    </source>
</evidence>
<gene>
    <name evidence="1" type="ORF">S01H4_50044</name>
</gene>
<sequence>YRLFFKKMKKIGYEGFFSYEQCGPVYVNHRMGTIEEVDRRAEIGLQNFTP</sequence>
<dbReference type="EMBL" id="BART01028370">
    <property type="protein sequence ID" value="GAG90236.1"/>
    <property type="molecule type" value="Genomic_DNA"/>
</dbReference>
<accession>X1D165</accession>
<organism evidence="1">
    <name type="scientific">marine sediment metagenome</name>
    <dbReference type="NCBI Taxonomy" id="412755"/>
    <lineage>
        <taxon>unclassified sequences</taxon>
        <taxon>metagenomes</taxon>
        <taxon>ecological metagenomes</taxon>
    </lineage>
</organism>
<comment type="caution">
    <text evidence="1">The sequence shown here is derived from an EMBL/GenBank/DDBJ whole genome shotgun (WGS) entry which is preliminary data.</text>
</comment>
<evidence type="ECO:0008006" key="2">
    <source>
        <dbReference type="Google" id="ProtNLM"/>
    </source>
</evidence>
<feature type="non-terminal residue" evidence="1">
    <location>
        <position position="1"/>
    </location>
</feature>
<proteinExistence type="predicted"/>
<reference evidence="1" key="1">
    <citation type="journal article" date="2014" name="Front. Microbiol.">
        <title>High frequency of phylogenetically diverse reductive dehalogenase-homologous genes in deep subseafloor sedimentary metagenomes.</title>
        <authorList>
            <person name="Kawai M."/>
            <person name="Futagami T."/>
            <person name="Toyoda A."/>
            <person name="Takaki Y."/>
            <person name="Nishi S."/>
            <person name="Hori S."/>
            <person name="Arai W."/>
            <person name="Tsubouchi T."/>
            <person name="Morono Y."/>
            <person name="Uchiyama I."/>
            <person name="Ito T."/>
            <person name="Fujiyama A."/>
            <person name="Inagaki F."/>
            <person name="Takami H."/>
        </authorList>
    </citation>
    <scope>NUCLEOTIDE SEQUENCE</scope>
    <source>
        <strain evidence="1">Expedition CK06-06</strain>
    </source>
</reference>
<dbReference type="AlphaFoldDB" id="X1D165"/>
<name>X1D165_9ZZZZ</name>
<protein>
    <recommendedName>
        <fullName evidence="2">Sugar phosphate isomerase/epimerase</fullName>
    </recommendedName>
</protein>